<proteinExistence type="predicted"/>
<dbReference type="EMBL" id="KV784382">
    <property type="protein sequence ID" value="OEU08086.1"/>
    <property type="molecule type" value="Genomic_DNA"/>
</dbReference>
<accession>A0A1E7EQK0</accession>
<feature type="domain" description="Rab-GAP TBC" evidence="2">
    <location>
        <begin position="7"/>
        <end position="301"/>
    </location>
</feature>
<evidence type="ECO:0000259" key="2">
    <source>
        <dbReference type="PROSITE" id="PS50086"/>
    </source>
</evidence>
<dbReference type="Gene3D" id="1.10.472.80">
    <property type="entry name" value="Ypt/Rab-GAP domain of gyp1p, domain 3"/>
    <property type="match status" value="1"/>
</dbReference>
<dbReference type="KEGG" id="fcy:FRACYDRAFT_140646"/>
<feature type="non-terminal residue" evidence="3">
    <location>
        <position position="338"/>
    </location>
</feature>
<organism evidence="3 4">
    <name type="scientific">Fragilariopsis cylindrus CCMP1102</name>
    <dbReference type="NCBI Taxonomy" id="635003"/>
    <lineage>
        <taxon>Eukaryota</taxon>
        <taxon>Sar</taxon>
        <taxon>Stramenopiles</taxon>
        <taxon>Ochrophyta</taxon>
        <taxon>Bacillariophyta</taxon>
        <taxon>Bacillariophyceae</taxon>
        <taxon>Bacillariophycidae</taxon>
        <taxon>Bacillariales</taxon>
        <taxon>Bacillariaceae</taxon>
        <taxon>Fragilariopsis</taxon>
    </lineage>
</organism>
<dbReference type="SUPFAM" id="SSF47923">
    <property type="entry name" value="Ypt/Rab-GAP domain of gyp1p"/>
    <property type="match status" value="2"/>
</dbReference>
<dbReference type="SMART" id="SM00164">
    <property type="entry name" value="TBC"/>
    <property type="match status" value="1"/>
</dbReference>
<reference evidence="3 4" key="1">
    <citation type="submission" date="2016-09" db="EMBL/GenBank/DDBJ databases">
        <title>Extensive genetic diversity and differential bi-allelic expression allows diatom success in the polar Southern Ocean.</title>
        <authorList>
            <consortium name="DOE Joint Genome Institute"/>
            <person name="Mock T."/>
            <person name="Otillar R.P."/>
            <person name="Strauss J."/>
            <person name="Dupont C."/>
            <person name="Frickenhaus S."/>
            <person name="Maumus F."/>
            <person name="Mcmullan M."/>
            <person name="Sanges R."/>
            <person name="Schmutz J."/>
            <person name="Toseland A."/>
            <person name="Valas R."/>
            <person name="Veluchamy A."/>
            <person name="Ward B.J."/>
            <person name="Allen A."/>
            <person name="Barry K."/>
            <person name="Falciatore A."/>
            <person name="Ferrante M."/>
            <person name="Fortunato A.E."/>
            <person name="Gloeckner G."/>
            <person name="Gruber A."/>
            <person name="Hipkin R."/>
            <person name="Janech M."/>
            <person name="Kroth P."/>
            <person name="Leese F."/>
            <person name="Lindquist E."/>
            <person name="Lyon B.R."/>
            <person name="Martin J."/>
            <person name="Mayer C."/>
            <person name="Parker M."/>
            <person name="Quesneville H."/>
            <person name="Raymond J."/>
            <person name="Uhlig C."/>
            <person name="Valentin K.U."/>
            <person name="Worden A.Z."/>
            <person name="Armbrust E.V."/>
            <person name="Bowler C."/>
            <person name="Green B."/>
            <person name="Moulton V."/>
            <person name="Van Oosterhout C."/>
            <person name="Grigoriev I."/>
        </authorList>
    </citation>
    <scope>NUCLEOTIDE SEQUENCE [LARGE SCALE GENOMIC DNA]</scope>
    <source>
        <strain evidence="3 4">CCMP1102</strain>
    </source>
</reference>
<gene>
    <name evidence="3" type="ORF">FRACYDRAFT_140646</name>
</gene>
<dbReference type="PANTHER" id="PTHR22957:SF27">
    <property type="entry name" value="TBC1 DOMAIN FAMILY MEMBER 13"/>
    <property type="match status" value="1"/>
</dbReference>
<dbReference type="PANTHER" id="PTHR22957">
    <property type="entry name" value="TBC1 DOMAIN FAMILY MEMBER GTPASE-ACTIVATING PROTEIN"/>
    <property type="match status" value="1"/>
</dbReference>
<name>A0A1E7EQK0_9STRA</name>
<feature type="non-terminal residue" evidence="3">
    <location>
        <position position="1"/>
    </location>
</feature>
<evidence type="ECO:0000313" key="3">
    <source>
        <dbReference type="EMBL" id="OEU08086.1"/>
    </source>
</evidence>
<evidence type="ECO:0000256" key="1">
    <source>
        <dbReference type="SAM" id="MobiDB-lite"/>
    </source>
</evidence>
<dbReference type="GO" id="GO:0005096">
    <property type="term" value="F:GTPase activator activity"/>
    <property type="evidence" value="ECO:0007669"/>
    <property type="project" value="TreeGrafter"/>
</dbReference>
<evidence type="ECO:0000313" key="4">
    <source>
        <dbReference type="Proteomes" id="UP000095751"/>
    </source>
</evidence>
<feature type="compositionally biased region" description="Low complexity" evidence="1">
    <location>
        <begin position="70"/>
        <end position="89"/>
    </location>
</feature>
<dbReference type="Pfam" id="PF00566">
    <property type="entry name" value="RabGAP-TBC"/>
    <property type="match status" value="1"/>
</dbReference>
<keyword evidence="4" id="KW-1185">Reference proteome</keyword>
<dbReference type="InterPro" id="IPR035969">
    <property type="entry name" value="Rab-GAP_TBC_sf"/>
</dbReference>
<dbReference type="PROSITE" id="PS50086">
    <property type="entry name" value="TBC_RABGAP"/>
    <property type="match status" value="1"/>
</dbReference>
<dbReference type="Proteomes" id="UP000095751">
    <property type="component" value="Unassembled WGS sequence"/>
</dbReference>
<feature type="region of interest" description="Disordered" evidence="1">
    <location>
        <begin position="62"/>
        <end position="95"/>
    </location>
</feature>
<dbReference type="InterPro" id="IPR000195">
    <property type="entry name" value="Rab-GAP-TBC_dom"/>
</dbReference>
<sequence>SSSSTDDPNDHLRGVMWRLLLGQLPTTDIYNTWSTTLTTQRNLYQELISTYLNCSNDTPTFNNNISEKYQNQTQTQQQQQHSTRTSIQTNQQDQEQELNDKLFNQFIRDAKTLMEIRKDVVRTHPTLQFYTEPKDNLGIRRHAAIERILFIWAKLNGNLYVQGMNEIVGTMYYVLANDKSKYPMNNSNSNNNNTSSSDDYWSIYAEYDTYYLFHNLMLVDDIRDVYHQDLDHESNPTGLHGRISNIELLIKKHDPILYKHLIQNLNIDTSFYTIRWLTTLLSREFLLNDTIRLWDSMFSSTNKENFLRYFCATMVIHIRSKLLCGDFGTCLKLLQNYP</sequence>
<dbReference type="GO" id="GO:0006886">
    <property type="term" value="P:intracellular protein transport"/>
    <property type="evidence" value="ECO:0007669"/>
    <property type="project" value="TreeGrafter"/>
</dbReference>
<dbReference type="OrthoDB" id="10263206at2759"/>
<dbReference type="AlphaFoldDB" id="A0A1E7EQK0"/>
<dbReference type="InParanoid" id="A0A1E7EQK0"/>
<protein>
    <submittedName>
        <fullName evidence="3">RabGAP/TBC</fullName>
    </submittedName>
</protein>
<dbReference type="Gene3D" id="1.10.8.270">
    <property type="entry name" value="putative rabgap domain of human tbc1 domain family member 14 like domains"/>
    <property type="match status" value="1"/>
</dbReference>